<dbReference type="Proteomes" id="UP000603434">
    <property type="component" value="Unassembled WGS sequence"/>
</dbReference>
<sequence length="68" mass="7851">MARGQSGRIVLEVDPELKNELYSAISKKGMTLKDWFVDTAEQYIKYQVSEKQLTFDFLSTSSQNDDKK</sequence>
<organism evidence="1 2">
    <name type="scientific">Candidatus Desulfatibia profunda</name>
    <dbReference type="NCBI Taxonomy" id="2841695"/>
    <lineage>
        <taxon>Bacteria</taxon>
        <taxon>Pseudomonadati</taxon>
        <taxon>Thermodesulfobacteriota</taxon>
        <taxon>Desulfobacteria</taxon>
        <taxon>Desulfobacterales</taxon>
        <taxon>Desulfobacterales incertae sedis</taxon>
        <taxon>Candidatus Desulfatibia</taxon>
    </lineage>
</organism>
<reference evidence="1 2" key="1">
    <citation type="submission" date="2020-08" db="EMBL/GenBank/DDBJ databases">
        <title>Bridging the membrane lipid divide: bacteria of the FCB group superphylum have the potential to synthesize archaeal ether lipids.</title>
        <authorList>
            <person name="Villanueva L."/>
            <person name="Von Meijenfeldt F.A.B."/>
            <person name="Westbye A.B."/>
            <person name="Yadav S."/>
            <person name="Hopmans E.C."/>
            <person name="Dutilh B.E."/>
            <person name="Sinninghe Damste J.S."/>
        </authorList>
    </citation>
    <scope>NUCLEOTIDE SEQUENCE [LARGE SCALE GENOMIC DNA]</scope>
    <source>
        <strain evidence="1">NIOZ-UU30</strain>
    </source>
</reference>
<comment type="caution">
    <text evidence="1">The sequence shown here is derived from an EMBL/GenBank/DDBJ whole genome shotgun (WGS) entry which is preliminary data.</text>
</comment>
<dbReference type="AlphaFoldDB" id="A0A8J6TMP8"/>
<gene>
    <name evidence="1" type="ORF">H8E23_12470</name>
</gene>
<dbReference type="EMBL" id="JACNJH010000176">
    <property type="protein sequence ID" value="MBC8362199.1"/>
    <property type="molecule type" value="Genomic_DNA"/>
</dbReference>
<evidence type="ECO:0000313" key="1">
    <source>
        <dbReference type="EMBL" id="MBC8362199.1"/>
    </source>
</evidence>
<protein>
    <submittedName>
        <fullName evidence="1">Uncharacterized protein</fullName>
    </submittedName>
</protein>
<proteinExistence type="predicted"/>
<name>A0A8J6TMP8_9BACT</name>
<evidence type="ECO:0000313" key="2">
    <source>
        <dbReference type="Proteomes" id="UP000603434"/>
    </source>
</evidence>
<accession>A0A8J6TMP8</accession>